<dbReference type="AlphaFoldDB" id="A0AAV4WIG7"/>
<keyword evidence="2" id="KW-1185">Reference proteome</keyword>
<sequence length="98" mass="11247">MALNGRDLHFPPIHMDSALVVMVPRARLVARQHDWVTAVARVLRSKNTSAFEFLLFFGTSPGRVSQECLRDVCLLSFLAWSLPIVRTALRWRRKGISW</sequence>
<proteinExistence type="predicted"/>
<accession>A0AAV4WIG7</accession>
<gene>
    <name evidence="1" type="ORF">CDAR_548011</name>
</gene>
<organism evidence="1 2">
    <name type="scientific">Caerostris darwini</name>
    <dbReference type="NCBI Taxonomy" id="1538125"/>
    <lineage>
        <taxon>Eukaryota</taxon>
        <taxon>Metazoa</taxon>
        <taxon>Ecdysozoa</taxon>
        <taxon>Arthropoda</taxon>
        <taxon>Chelicerata</taxon>
        <taxon>Arachnida</taxon>
        <taxon>Araneae</taxon>
        <taxon>Araneomorphae</taxon>
        <taxon>Entelegynae</taxon>
        <taxon>Araneoidea</taxon>
        <taxon>Araneidae</taxon>
        <taxon>Caerostris</taxon>
    </lineage>
</organism>
<reference evidence="1 2" key="1">
    <citation type="submission" date="2021-06" db="EMBL/GenBank/DDBJ databases">
        <title>Caerostris darwini draft genome.</title>
        <authorList>
            <person name="Kono N."/>
            <person name="Arakawa K."/>
        </authorList>
    </citation>
    <scope>NUCLEOTIDE SEQUENCE [LARGE SCALE GENOMIC DNA]</scope>
</reference>
<comment type="caution">
    <text evidence="1">The sequence shown here is derived from an EMBL/GenBank/DDBJ whole genome shotgun (WGS) entry which is preliminary data.</text>
</comment>
<evidence type="ECO:0000313" key="2">
    <source>
        <dbReference type="Proteomes" id="UP001054837"/>
    </source>
</evidence>
<dbReference type="Proteomes" id="UP001054837">
    <property type="component" value="Unassembled WGS sequence"/>
</dbReference>
<protein>
    <submittedName>
        <fullName evidence="1">Uncharacterized protein</fullName>
    </submittedName>
</protein>
<evidence type="ECO:0000313" key="1">
    <source>
        <dbReference type="EMBL" id="GIY81150.1"/>
    </source>
</evidence>
<dbReference type="EMBL" id="BPLQ01014581">
    <property type="protein sequence ID" value="GIY81150.1"/>
    <property type="molecule type" value="Genomic_DNA"/>
</dbReference>
<name>A0AAV4WIG7_9ARAC</name>